<proteinExistence type="predicted"/>
<dbReference type="EMBL" id="WIXE01021000">
    <property type="protein sequence ID" value="KAK5968792.1"/>
    <property type="molecule type" value="Genomic_DNA"/>
</dbReference>
<sequence length="234" mass="26353">MLRYAARRVLSTATARAVEGSSSTAEYDLRSGLNAEEPIVPNPYLCLFPAPKVVVPNFDLTRRVGTLVSQSIYQLFYEKAYNLERFIHAANEGTSVIGECIANEEWSRMSVVASTDLIERVKIARRRCTVEQLDMLRFHPNDAILSFLHSSFISARNFMTKDETGVLCIYFTIASFIRKSDSVPYEATVTQLLNNYKNDIIVSNVTFARNLSPLGQWKATAVNFFCLDEGGVRQ</sequence>
<name>A0AAN8IGT2_TRICO</name>
<keyword evidence="2" id="KW-1185">Reference proteome</keyword>
<dbReference type="AlphaFoldDB" id="A0AAN8IGT2"/>
<evidence type="ECO:0000313" key="1">
    <source>
        <dbReference type="EMBL" id="KAK5968792.1"/>
    </source>
</evidence>
<comment type="caution">
    <text evidence="1">The sequence shown here is derived from an EMBL/GenBank/DDBJ whole genome shotgun (WGS) entry which is preliminary data.</text>
</comment>
<organism evidence="1 2">
    <name type="scientific">Trichostrongylus colubriformis</name>
    <name type="common">Black scour worm</name>
    <dbReference type="NCBI Taxonomy" id="6319"/>
    <lineage>
        <taxon>Eukaryota</taxon>
        <taxon>Metazoa</taxon>
        <taxon>Ecdysozoa</taxon>
        <taxon>Nematoda</taxon>
        <taxon>Chromadorea</taxon>
        <taxon>Rhabditida</taxon>
        <taxon>Rhabditina</taxon>
        <taxon>Rhabditomorpha</taxon>
        <taxon>Strongyloidea</taxon>
        <taxon>Trichostrongylidae</taxon>
        <taxon>Trichostrongylus</taxon>
    </lineage>
</organism>
<gene>
    <name evidence="1" type="ORF">GCK32_002738</name>
</gene>
<evidence type="ECO:0000313" key="2">
    <source>
        <dbReference type="Proteomes" id="UP001331761"/>
    </source>
</evidence>
<protein>
    <submittedName>
        <fullName evidence="1">Uncharacterized protein</fullName>
    </submittedName>
</protein>
<dbReference type="Proteomes" id="UP001331761">
    <property type="component" value="Unassembled WGS sequence"/>
</dbReference>
<reference evidence="1 2" key="1">
    <citation type="submission" date="2019-10" db="EMBL/GenBank/DDBJ databases">
        <title>Assembly and Annotation for the nematode Trichostrongylus colubriformis.</title>
        <authorList>
            <person name="Martin J."/>
        </authorList>
    </citation>
    <scope>NUCLEOTIDE SEQUENCE [LARGE SCALE GENOMIC DNA]</scope>
    <source>
        <strain evidence="1">G859</strain>
        <tissue evidence="1">Whole worm</tissue>
    </source>
</reference>
<accession>A0AAN8IGT2</accession>